<dbReference type="SUPFAM" id="SSF56281">
    <property type="entry name" value="Metallo-hydrolase/oxidoreductase"/>
    <property type="match status" value="1"/>
</dbReference>
<evidence type="ECO:0000313" key="3">
    <source>
        <dbReference type="Proteomes" id="UP000198983"/>
    </source>
</evidence>
<protein>
    <submittedName>
        <fullName evidence="2">Ribonuclease BN, tRNA processing enzyme</fullName>
    </submittedName>
</protein>
<dbReference type="InterPro" id="IPR036866">
    <property type="entry name" value="RibonucZ/Hydroxyglut_hydro"/>
</dbReference>
<accession>A0A1H1T7N9</accession>
<dbReference type="OrthoDB" id="9800940at2"/>
<dbReference type="RefSeq" id="WP_092654367.1">
    <property type="nucleotide sequence ID" value="NZ_LT629732.1"/>
</dbReference>
<dbReference type="PANTHER" id="PTHR46018">
    <property type="entry name" value="ZINC PHOSPHODIESTERASE ELAC PROTEIN 1"/>
    <property type="match status" value="1"/>
</dbReference>
<dbReference type="STRING" id="117157.SAMN04489717_3090"/>
<name>A0A1H1T7N9_9ACTN</name>
<gene>
    <name evidence="2" type="ORF">SAMN04489717_3090</name>
</gene>
<sequence length="253" mass="27297">MRLTVLGCSGSFPGPGSPASGYLVEAPYEGRTFRLVLDLGNGAFGALQRYVPDYDVDAVGVTHLHPDHCVDLCSYYVASRYHPRGRRGRVPVYGPFGTADRLAAMYGMPLEPGMREVFDFRAWVDVDPTKIGPFLVSVAPARHPVEAYAVRLDHDGRSLVYTGDTGPNPELAELATGTDLLLSEATFQHGADNPPDLHLTGRQAGEYAQAAGAGRLVVTHVPPWYDGQRMLADARAAYSGPLELARPGAVYDI</sequence>
<evidence type="ECO:0000313" key="2">
    <source>
        <dbReference type="EMBL" id="SDS56194.1"/>
    </source>
</evidence>
<reference evidence="2 3" key="1">
    <citation type="submission" date="2016-10" db="EMBL/GenBank/DDBJ databases">
        <authorList>
            <person name="de Groot N.N."/>
        </authorList>
    </citation>
    <scope>NUCLEOTIDE SEQUENCE [LARGE SCALE GENOMIC DNA]</scope>
    <source>
        <strain evidence="2 3">DSM 22024</strain>
    </source>
</reference>
<dbReference type="AlphaFoldDB" id="A0A1H1T7N9"/>
<feature type="domain" description="Metallo-beta-lactamase" evidence="1">
    <location>
        <begin position="18"/>
        <end position="202"/>
    </location>
</feature>
<dbReference type="SMART" id="SM00849">
    <property type="entry name" value="Lactamase_B"/>
    <property type="match status" value="1"/>
</dbReference>
<dbReference type="InterPro" id="IPR001279">
    <property type="entry name" value="Metallo-B-lactamas"/>
</dbReference>
<dbReference type="Pfam" id="PF12706">
    <property type="entry name" value="Lactamase_B_2"/>
    <property type="match status" value="1"/>
</dbReference>
<dbReference type="PANTHER" id="PTHR46018:SF4">
    <property type="entry name" value="METALLO-HYDROLASE YHFI-RELATED"/>
    <property type="match status" value="1"/>
</dbReference>
<dbReference type="EMBL" id="LT629732">
    <property type="protein sequence ID" value="SDS56194.1"/>
    <property type="molecule type" value="Genomic_DNA"/>
</dbReference>
<keyword evidence="3" id="KW-1185">Reference proteome</keyword>
<dbReference type="GO" id="GO:0042781">
    <property type="term" value="F:3'-tRNA processing endoribonuclease activity"/>
    <property type="evidence" value="ECO:0007669"/>
    <property type="project" value="TreeGrafter"/>
</dbReference>
<evidence type="ECO:0000259" key="1">
    <source>
        <dbReference type="SMART" id="SM00849"/>
    </source>
</evidence>
<dbReference type="CDD" id="cd07716">
    <property type="entry name" value="RNaseZ_short-form-like_MBL-fold"/>
    <property type="match status" value="1"/>
</dbReference>
<organism evidence="2 3">
    <name type="scientific">Actinopolymorpha singaporensis</name>
    <dbReference type="NCBI Taxonomy" id="117157"/>
    <lineage>
        <taxon>Bacteria</taxon>
        <taxon>Bacillati</taxon>
        <taxon>Actinomycetota</taxon>
        <taxon>Actinomycetes</taxon>
        <taxon>Propionibacteriales</taxon>
        <taxon>Actinopolymorphaceae</taxon>
        <taxon>Actinopolymorpha</taxon>
    </lineage>
</organism>
<proteinExistence type="predicted"/>
<dbReference type="Proteomes" id="UP000198983">
    <property type="component" value="Chromosome I"/>
</dbReference>
<dbReference type="Gene3D" id="3.60.15.10">
    <property type="entry name" value="Ribonuclease Z/Hydroxyacylglutathione hydrolase-like"/>
    <property type="match status" value="1"/>
</dbReference>